<dbReference type="Proteomes" id="UP001141806">
    <property type="component" value="Unassembled WGS sequence"/>
</dbReference>
<organism evidence="2 3">
    <name type="scientific">Protea cynaroides</name>
    <dbReference type="NCBI Taxonomy" id="273540"/>
    <lineage>
        <taxon>Eukaryota</taxon>
        <taxon>Viridiplantae</taxon>
        <taxon>Streptophyta</taxon>
        <taxon>Embryophyta</taxon>
        <taxon>Tracheophyta</taxon>
        <taxon>Spermatophyta</taxon>
        <taxon>Magnoliopsida</taxon>
        <taxon>Proteales</taxon>
        <taxon>Proteaceae</taxon>
        <taxon>Protea</taxon>
    </lineage>
</organism>
<feature type="region of interest" description="Disordered" evidence="1">
    <location>
        <begin position="1"/>
        <end position="28"/>
    </location>
</feature>
<evidence type="ECO:0000313" key="2">
    <source>
        <dbReference type="EMBL" id="KAJ4979279.1"/>
    </source>
</evidence>
<comment type="caution">
    <text evidence="2">The sequence shown here is derived from an EMBL/GenBank/DDBJ whole genome shotgun (WGS) entry which is preliminary data.</text>
</comment>
<evidence type="ECO:0000256" key="1">
    <source>
        <dbReference type="SAM" id="MobiDB-lite"/>
    </source>
</evidence>
<keyword evidence="3" id="KW-1185">Reference proteome</keyword>
<feature type="region of interest" description="Disordered" evidence="1">
    <location>
        <begin position="109"/>
        <end position="138"/>
    </location>
</feature>
<sequence>MGFPLRGRIKPDPTRPDQNTSPSVPHGSLLSGECLVSLRHALSRLADSHPPIHHPRRHTDSSTLPFFTSSTLLSNLTLSVTLSIPHGSLLRPQCSITLRHSLSRLPSIDPSFTHGEGAPLQDRKYPQSPSSPVTATTAGGWPARLKKYKDVISILKSMDVRIIMVANNNWGASNAIAKVIGMETAITEAKFEWNTEEAKDCGVA</sequence>
<accession>A0A9Q0KZ18</accession>
<protein>
    <submittedName>
        <fullName evidence="2">Uncharacterized protein</fullName>
    </submittedName>
</protein>
<feature type="compositionally biased region" description="Polar residues" evidence="1">
    <location>
        <begin position="127"/>
        <end position="137"/>
    </location>
</feature>
<reference evidence="2" key="1">
    <citation type="journal article" date="2023" name="Plant J.">
        <title>The genome of the king protea, Protea cynaroides.</title>
        <authorList>
            <person name="Chang J."/>
            <person name="Duong T.A."/>
            <person name="Schoeman C."/>
            <person name="Ma X."/>
            <person name="Roodt D."/>
            <person name="Barker N."/>
            <person name="Li Z."/>
            <person name="Van de Peer Y."/>
            <person name="Mizrachi E."/>
        </authorList>
    </citation>
    <scope>NUCLEOTIDE SEQUENCE</scope>
    <source>
        <tissue evidence="2">Young leaves</tissue>
    </source>
</reference>
<dbReference type="OrthoDB" id="1740792at2759"/>
<proteinExistence type="predicted"/>
<name>A0A9Q0KZ18_9MAGN</name>
<evidence type="ECO:0000313" key="3">
    <source>
        <dbReference type="Proteomes" id="UP001141806"/>
    </source>
</evidence>
<dbReference type="EMBL" id="JAMYWD010000002">
    <property type="protein sequence ID" value="KAJ4979279.1"/>
    <property type="molecule type" value="Genomic_DNA"/>
</dbReference>
<dbReference type="AlphaFoldDB" id="A0A9Q0KZ18"/>
<gene>
    <name evidence="2" type="ORF">NE237_010059</name>
</gene>